<accession>A0A5C7GIH5</accession>
<dbReference type="InterPro" id="IPR004360">
    <property type="entry name" value="Glyas_Fos-R_dOase_dom"/>
</dbReference>
<keyword evidence="3" id="KW-1185">Reference proteome</keyword>
<organism evidence="2 3">
    <name type="scientific">Seonamhaeicola maritimus</name>
    <dbReference type="NCBI Taxonomy" id="2591822"/>
    <lineage>
        <taxon>Bacteria</taxon>
        <taxon>Pseudomonadati</taxon>
        <taxon>Bacteroidota</taxon>
        <taxon>Flavobacteriia</taxon>
        <taxon>Flavobacteriales</taxon>
        <taxon>Flavobacteriaceae</taxon>
    </lineage>
</organism>
<protein>
    <submittedName>
        <fullName evidence="2">VOC family protein</fullName>
    </submittedName>
</protein>
<proteinExistence type="predicted"/>
<feature type="domain" description="VOC" evidence="1">
    <location>
        <begin position="57"/>
        <end position="180"/>
    </location>
</feature>
<dbReference type="OrthoDB" id="371072at2"/>
<comment type="caution">
    <text evidence="2">The sequence shown here is derived from an EMBL/GenBank/DDBJ whole genome shotgun (WGS) entry which is preliminary data.</text>
</comment>
<dbReference type="InterPro" id="IPR037523">
    <property type="entry name" value="VOC_core"/>
</dbReference>
<gene>
    <name evidence="2" type="ORF">FUA22_12215</name>
</gene>
<dbReference type="EMBL" id="VRKQ01000010">
    <property type="protein sequence ID" value="TXG37317.1"/>
    <property type="molecule type" value="Genomic_DNA"/>
</dbReference>
<dbReference type="SUPFAM" id="SSF54593">
    <property type="entry name" value="Glyoxalase/Bleomycin resistance protein/Dihydroxybiphenyl dioxygenase"/>
    <property type="match status" value="1"/>
</dbReference>
<evidence type="ECO:0000259" key="1">
    <source>
        <dbReference type="PROSITE" id="PS51819"/>
    </source>
</evidence>
<dbReference type="Gene3D" id="3.10.180.10">
    <property type="entry name" value="2,3-Dihydroxybiphenyl 1,2-Dioxygenase, domain 1"/>
    <property type="match status" value="1"/>
</dbReference>
<dbReference type="PROSITE" id="PS51819">
    <property type="entry name" value="VOC"/>
    <property type="match status" value="1"/>
</dbReference>
<evidence type="ECO:0000313" key="2">
    <source>
        <dbReference type="EMBL" id="TXG37317.1"/>
    </source>
</evidence>
<dbReference type="InterPro" id="IPR029068">
    <property type="entry name" value="Glyas_Bleomycin-R_OHBP_Dase"/>
</dbReference>
<sequence length="181" mass="20553">MIINVNKNKMENNRGLNFIWRSWLIAMFLLVGTGYGFAQNTDSKVANEDKSEARVTGLRNICVHVLQLEKTLKLYREILGFEMHDAEVFHGPGLKGMLAMKLKANDLMLTLSLTAPEYWHQVGPIGNTNHNHFMLRVNDITTIGDKLKAEGYELENNNYAKNKYTFFTGPNGEIIGLAEFD</sequence>
<dbReference type="Pfam" id="PF00903">
    <property type="entry name" value="Glyoxalase"/>
    <property type="match status" value="1"/>
</dbReference>
<dbReference type="Proteomes" id="UP000321080">
    <property type="component" value="Unassembled WGS sequence"/>
</dbReference>
<dbReference type="AlphaFoldDB" id="A0A5C7GIH5"/>
<reference evidence="2 3" key="1">
    <citation type="submission" date="2019-08" db="EMBL/GenBank/DDBJ databases">
        <title>Seonamhaeicola sediminis sp. nov., isolated from marine sediment.</title>
        <authorList>
            <person name="Cao W.R."/>
        </authorList>
    </citation>
    <scope>NUCLEOTIDE SEQUENCE [LARGE SCALE GENOMIC DNA]</scope>
    <source>
        <strain evidence="2 3">1505</strain>
    </source>
</reference>
<name>A0A5C7GIH5_9FLAO</name>
<evidence type="ECO:0000313" key="3">
    <source>
        <dbReference type="Proteomes" id="UP000321080"/>
    </source>
</evidence>